<proteinExistence type="predicted"/>
<dbReference type="Proteomes" id="UP000887565">
    <property type="component" value="Unplaced"/>
</dbReference>
<protein>
    <submittedName>
        <fullName evidence="3">Uncharacterized protein</fullName>
    </submittedName>
</protein>
<name>A0A915K374_ROMCU</name>
<sequence length="60" mass="6093">YSALGDAFKGQSVGPTEGGETGSTIRSDSARRVCRCGLAGKGIKTFLGEVMGVLDQQATG</sequence>
<organism evidence="2 3">
    <name type="scientific">Romanomermis culicivorax</name>
    <name type="common">Nematode worm</name>
    <dbReference type="NCBI Taxonomy" id="13658"/>
    <lineage>
        <taxon>Eukaryota</taxon>
        <taxon>Metazoa</taxon>
        <taxon>Ecdysozoa</taxon>
        <taxon>Nematoda</taxon>
        <taxon>Enoplea</taxon>
        <taxon>Dorylaimia</taxon>
        <taxon>Mermithida</taxon>
        <taxon>Mermithoidea</taxon>
        <taxon>Mermithidae</taxon>
        <taxon>Romanomermis</taxon>
    </lineage>
</organism>
<reference evidence="3" key="1">
    <citation type="submission" date="2022-11" db="UniProtKB">
        <authorList>
            <consortium name="WormBaseParasite"/>
        </authorList>
    </citation>
    <scope>IDENTIFICATION</scope>
</reference>
<evidence type="ECO:0000256" key="1">
    <source>
        <dbReference type="SAM" id="MobiDB-lite"/>
    </source>
</evidence>
<evidence type="ECO:0000313" key="2">
    <source>
        <dbReference type="Proteomes" id="UP000887565"/>
    </source>
</evidence>
<dbReference type="AlphaFoldDB" id="A0A915K374"/>
<accession>A0A915K374</accession>
<feature type="region of interest" description="Disordered" evidence="1">
    <location>
        <begin position="1"/>
        <end position="25"/>
    </location>
</feature>
<dbReference type="WBParaSite" id="nRc.2.0.1.t33240-RA">
    <property type="protein sequence ID" value="nRc.2.0.1.t33240-RA"/>
    <property type="gene ID" value="nRc.2.0.1.g33240"/>
</dbReference>
<evidence type="ECO:0000313" key="3">
    <source>
        <dbReference type="WBParaSite" id="nRc.2.0.1.t33240-RA"/>
    </source>
</evidence>
<keyword evidence="2" id="KW-1185">Reference proteome</keyword>